<sequence length="250" mass="28350">MRRSFLTFFIFLLRHVLVPSPVHQPTHPPILAPTSHTRHATAKTSVSFRTPFPSLPPSLQTRPEQSSIPKTKTATWEKRPFPRWREPVKRGISMCDPMRHRRWDPRNNPRPRSGSGPARLVSARRNNVTNRRRGSALDKSFPYLDQTSRTDFGHHHRVPHYHLTVGPSITITPPSASLSNRTTSIRHLPASSRSEIGHSEIVRKMAIPQQTINARRVVGRGLSRVAQAGLSNKCVMVDNDDDMRCVIVNL</sequence>
<keyword evidence="4" id="KW-1185">Reference proteome</keyword>
<comment type="caution">
    <text evidence="3">The sequence shown here is derived from an EMBL/GenBank/DDBJ whole genome shotgun (WGS) entry which is preliminary data.</text>
</comment>
<feature type="chain" id="PRO_5019348983" evidence="2">
    <location>
        <begin position="20"/>
        <end position="250"/>
    </location>
</feature>
<feature type="compositionally biased region" description="Polar residues" evidence="1">
    <location>
        <begin position="57"/>
        <end position="74"/>
    </location>
</feature>
<evidence type="ECO:0000313" key="3">
    <source>
        <dbReference type="EMBL" id="RUS34836.1"/>
    </source>
</evidence>
<gene>
    <name evidence="3" type="ORF">BC938DRAFT_478270</name>
</gene>
<reference evidence="3 4" key="1">
    <citation type="journal article" date="2018" name="New Phytol.">
        <title>Phylogenomics of Endogonaceae and evolution of mycorrhizas within Mucoromycota.</title>
        <authorList>
            <person name="Chang Y."/>
            <person name="Desiro A."/>
            <person name="Na H."/>
            <person name="Sandor L."/>
            <person name="Lipzen A."/>
            <person name="Clum A."/>
            <person name="Barry K."/>
            <person name="Grigoriev I.V."/>
            <person name="Martin F.M."/>
            <person name="Stajich J.E."/>
            <person name="Smith M.E."/>
            <person name="Bonito G."/>
            <person name="Spatafora J.W."/>
        </authorList>
    </citation>
    <scope>NUCLEOTIDE SEQUENCE [LARGE SCALE GENOMIC DNA]</scope>
    <source>
        <strain evidence="3 4">AD002</strain>
    </source>
</reference>
<dbReference type="EMBL" id="RBNJ01000318">
    <property type="protein sequence ID" value="RUS34836.1"/>
    <property type="molecule type" value="Genomic_DNA"/>
</dbReference>
<evidence type="ECO:0000256" key="2">
    <source>
        <dbReference type="SAM" id="SignalP"/>
    </source>
</evidence>
<protein>
    <submittedName>
        <fullName evidence="3">Uncharacterized protein</fullName>
    </submittedName>
</protein>
<evidence type="ECO:0000313" key="4">
    <source>
        <dbReference type="Proteomes" id="UP000274822"/>
    </source>
</evidence>
<feature type="signal peptide" evidence="2">
    <location>
        <begin position="1"/>
        <end position="19"/>
    </location>
</feature>
<proteinExistence type="predicted"/>
<organism evidence="3 4">
    <name type="scientific">Jimgerdemannia flammicorona</name>
    <dbReference type="NCBI Taxonomy" id="994334"/>
    <lineage>
        <taxon>Eukaryota</taxon>
        <taxon>Fungi</taxon>
        <taxon>Fungi incertae sedis</taxon>
        <taxon>Mucoromycota</taxon>
        <taxon>Mucoromycotina</taxon>
        <taxon>Endogonomycetes</taxon>
        <taxon>Endogonales</taxon>
        <taxon>Endogonaceae</taxon>
        <taxon>Jimgerdemannia</taxon>
    </lineage>
</organism>
<feature type="region of interest" description="Disordered" evidence="1">
    <location>
        <begin position="48"/>
        <end position="76"/>
    </location>
</feature>
<evidence type="ECO:0000256" key="1">
    <source>
        <dbReference type="SAM" id="MobiDB-lite"/>
    </source>
</evidence>
<keyword evidence="2" id="KW-0732">Signal</keyword>
<dbReference type="AlphaFoldDB" id="A0A433QYI3"/>
<name>A0A433QYI3_9FUNG</name>
<dbReference type="Proteomes" id="UP000274822">
    <property type="component" value="Unassembled WGS sequence"/>
</dbReference>
<feature type="region of interest" description="Disordered" evidence="1">
    <location>
        <begin position="98"/>
        <end position="139"/>
    </location>
</feature>
<accession>A0A433QYI3</accession>